<evidence type="ECO:0008006" key="3">
    <source>
        <dbReference type="Google" id="ProtNLM"/>
    </source>
</evidence>
<sequence length="82" mass="9354">MLLLIGIATSMYLQLQHDSSTTVENKCWTIIPAALHNLHQDSETVIMTVYRQLQRTYGTFHIFITVSIERSASVHAQLLFCC</sequence>
<evidence type="ECO:0000256" key="1">
    <source>
        <dbReference type="SAM" id="SignalP"/>
    </source>
</evidence>
<name>A0A224YFQ5_9ACAR</name>
<dbReference type="AlphaFoldDB" id="A0A224YFQ5"/>
<reference evidence="2" key="1">
    <citation type="journal article" date="2017" name="Parasit. Vectors">
        <title>Sialotranscriptomics of Rhipicephalus zambeziensis reveals intricate expression profiles of secretory proteins and suggests tight temporal transcriptional regulation during blood-feeding.</title>
        <authorList>
            <person name="de Castro M.H."/>
            <person name="de Klerk D."/>
            <person name="Pienaar R."/>
            <person name="Rees D.J.G."/>
            <person name="Mans B.J."/>
        </authorList>
    </citation>
    <scope>NUCLEOTIDE SEQUENCE</scope>
    <source>
        <tissue evidence="2">Salivary glands</tissue>
    </source>
</reference>
<evidence type="ECO:0000313" key="2">
    <source>
        <dbReference type="EMBL" id="MAA13301.1"/>
    </source>
</evidence>
<accession>A0A224YFQ5</accession>
<proteinExistence type="predicted"/>
<organism evidence="2">
    <name type="scientific">Rhipicephalus zambeziensis</name>
    <dbReference type="NCBI Taxonomy" id="60191"/>
    <lineage>
        <taxon>Eukaryota</taxon>
        <taxon>Metazoa</taxon>
        <taxon>Ecdysozoa</taxon>
        <taxon>Arthropoda</taxon>
        <taxon>Chelicerata</taxon>
        <taxon>Arachnida</taxon>
        <taxon>Acari</taxon>
        <taxon>Parasitiformes</taxon>
        <taxon>Ixodida</taxon>
        <taxon>Ixodoidea</taxon>
        <taxon>Ixodidae</taxon>
        <taxon>Rhipicephalinae</taxon>
        <taxon>Rhipicephalus</taxon>
        <taxon>Rhipicephalus</taxon>
    </lineage>
</organism>
<protein>
    <recommendedName>
        <fullName evidence="3">Lipocalin</fullName>
    </recommendedName>
</protein>
<keyword evidence="1" id="KW-0732">Signal</keyword>
<feature type="signal peptide" evidence="1">
    <location>
        <begin position="1"/>
        <end position="15"/>
    </location>
</feature>
<dbReference type="EMBL" id="GFPF01002155">
    <property type="protein sequence ID" value="MAA13301.1"/>
    <property type="molecule type" value="Transcribed_RNA"/>
</dbReference>
<feature type="chain" id="PRO_5013030778" description="Lipocalin" evidence="1">
    <location>
        <begin position="16"/>
        <end position="82"/>
    </location>
</feature>